<evidence type="ECO:0000256" key="7">
    <source>
        <dbReference type="SAM" id="MobiDB-lite"/>
    </source>
</evidence>
<evidence type="ECO:0000256" key="5">
    <source>
        <dbReference type="ARBA" id="ARBA00023026"/>
    </source>
</evidence>
<evidence type="ECO:0000313" key="10">
    <source>
        <dbReference type="Proteomes" id="UP000078354"/>
    </source>
</evidence>
<dbReference type="EMBL" id="CP014870">
    <property type="protein sequence ID" value="ANJ53827.1"/>
    <property type="molecule type" value="Genomic_DNA"/>
</dbReference>
<dbReference type="PROSITE" id="PS51450">
    <property type="entry name" value="LRR"/>
    <property type="match status" value="1"/>
</dbReference>
<feature type="compositionally biased region" description="Polar residues" evidence="7">
    <location>
        <begin position="41"/>
        <end position="55"/>
    </location>
</feature>
<feature type="domain" description="NEL" evidence="8">
    <location>
        <begin position="578"/>
        <end position="701"/>
    </location>
</feature>
<keyword evidence="4" id="KW-0677">Repeat</keyword>
<evidence type="ECO:0000313" key="9">
    <source>
        <dbReference type="EMBL" id="ANJ53827.1"/>
    </source>
</evidence>
<dbReference type="PANTHER" id="PTHR48051">
    <property type="match status" value="1"/>
</dbReference>
<keyword evidence="6" id="KW-0833">Ubl conjugation pathway</keyword>
<evidence type="ECO:0000256" key="2">
    <source>
        <dbReference type="ARBA" id="ARBA00012483"/>
    </source>
</evidence>
<keyword evidence="6" id="KW-1035">Host cytoplasm</keyword>
<proteinExistence type="inferred from homology"/>
<reference evidence="9 10" key="1">
    <citation type="journal article" date="2018" name="Syst. Appl. Microbiol.">
        <title>Pseudomonas silesiensis sp. nov. strain A3T isolated from a biological pesticide sewage treatment plant and analysis of the complete genome sequence.</title>
        <authorList>
            <person name="Kaminski M.A."/>
            <person name="Furmanczyk E.M."/>
            <person name="Sobczak A."/>
            <person name="Dziembowski A."/>
            <person name="Lipinski L."/>
        </authorList>
    </citation>
    <scope>NUCLEOTIDE SEQUENCE [LARGE SCALE GENOMIC DNA]</scope>
    <source>
        <strain evidence="9 10">A3</strain>
    </source>
</reference>
<comment type="catalytic activity">
    <reaction evidence="1">
        <text>S-ubiquitinyl-[E2 ubiquitin-conjugating enzyme]-L-cysteine + [acceptor protein]-L-lysine = [E2 ubiquitin-conjugating enzyme]-L-cysteine + N(6)-ubiquitinyl-[acceptor protein]-L-lysine.</text>
        <dbReference type="EC" id="2.3.2.27"/>
    </reaction>
</comment>
<protein>
    <recommendedName>
        <fullName evidence="2">RING-type E3 ubiquitin transferase</fullName>
        <ecNumber evidence="2">2.3.2.27</ecNumber>
    </recommendedName>
</protein>
<dbReference type="GO" id="GO:0005576">
    <property type="term" value="C:extracellular region"/>
    <property type="evidence" value="ECO:0007669"/>
    <property type="project" value="UniProtKB-UniRule"/>
</dbReference>
<comment type="similarity">
    <text evidence="6">Belongs to the LRR-containing bacterial E3 ligase family.</text>
</comment>
<keyword evidence="5" id="KW-0843">Virulence</keyword>
<feature type="compositionally biased region" description="Basic and acidic residues" evidence="7">
    <location>
        <begin position="673"/>
        <end position="684"/>
    </location>
</feature>
<feature type="region of interest" description="Disordered" evidence="7">
    <location>
        <begin position="1"/>
        <end position="83"/>
    </location>
</feature>
<evidence type="ECO:0000256" key="4">
    <source>
        <dbReference type="ARBA" id="ARBA00022737"/>
    </source>
</evidence>
<dbReference type="AlphaFoldDB" id="A0A191YLS6"/>
<accession>A0A191YLS6</accession>
<dbReference type="Proteomes" id="UP000078354">
    <property type="component" value="Chromosome"/>
</dbReference>
<dbReference type="STRING" id="1853130.PMA3_01160"/>
<dbReference type="InterPro" id="IPR050216">
    <property type="entry name" value="LRR_domain-containing"/>
</dbReference>
<evidence type="ECO:0000259" key="8">
    <source>
        <dbReference type="PROSITE" id="PS52053"/>
    </source>
</evidence>
<dbReference type="PROSITE" id="PS52053">
    <property type="entry name" value="NEL"/>
    <property type="match status" value="1"/>
</dbReference>
<dbReference type="GO" id="GO:0005737">
    <property type="term" value="C:cytoplasm"/>
    <property type="evidence" value="ECO:0007669"/>
    <property type="project" value="TreeGrafter"/>
</dbReference>
<evidence type="ECO:0000256" key="3">
    <source>
        <dbReference type="ARBA" id="ARBA00022614"/>
    </source>
</evidence>
<dbReference type="GO" id="GO:0016567">
    <property type="term" value="P:protein ubiquitination"/>
    <property type="evidence" value="ECO:0007669"/>
    <property type="project" value="InterPro"/>
</dbReference>
<keyword evidence="10" id="KW-1185">Reference proteome</keyword>
<dbReference type="InterPro" id="IPR001611">
    <property type="entry name" value="Leu-rich_rpt"/>
</dbReference>
<dbReference type="InterPro" id="IPR032675">
    <property type="entry name" value="LRR_dom_sf"/>
</dbReference>
<dbReference type="InterPro" id="IPR003591">
    <property type="entry name" value="Leu-rich_rpt_typical-subtyp"/>
</dbReference>
<dbReference type="KEGG" id="psil:PMA3_01160"/>
<dbReference type="Gene3D" id="3.80.10.10">
    <property type="entry name" value="Ribonuclease Inhibitor"/>
    <property type="match status" value="1"/>
</dbReference>
<gene>
    <name evidence="9" type="ORF">PMA3_01160</name>
</gene>
<keyword evidence="6" id="KW-0964">Secreted</keyword>
<comment type="caution">
    <text evidence="6">Lacks conserved residue(s) required for the propagation of feature annotation.</text>
</comment>
<dbReference type="GO" id="GO:0061630">
    <property type="term" value="F:ubiquitin protein ligase activity"/>
    <property type="evidence" value="ECO:0007669"/>
    <property type="project" value="UniProtKB-EC"/>
</dbReference>
<name>A0A191YLS6_9PSED</name>
<evidence type="ECO:0000256" key="6">
    <source>
        <dbReference type="PROSITE-ProRule" id="PRU01398"/>
    </source>
</evidence>
<evidence type="ECO:0000256" key="1">
    <source>
        <dbReference type="ARBA" id="ARBA00000900"/>
    </source>
</evidence>
<sequence>MSPRPPPKGPISVDIHPRPRQPSDGHTPLPDTLPRVDFGSPATTNLQNPSRTTGTPGDGDLDAITPAPTVTASDLPSVPVPAPAAAPRSLERYWVASAAQLPAPDAQGIRTLKGRQYVDVPGGGIVHVEADPDTGLYLYRAKLPRELQASGPVLVRDPSGTLWHPVDEIGSTTYPFEAQVLFHRRIAERALVKSYFAEATDQHADDFIAHFGDKDKAEAELKRLQLGFPHLDQEVRAWERAYKGIDDGERIRRLAIGAKIRRLYKWQGETLEKVHRDGRLVGFKLDLDLGNRKNQTLPIFSTRAYSIVSLNLQGSAVQKLGGLIAGFAHIETLKIRIYGTTIELPVEIERLTALRVLNMSETRLTLGPGDVERLTNLPRLQELNLEKCNLQLAPSVRGMTELRVLMLGDNGISDLPAGLSQLPGPSRLHVLDLHRNRNIRAAPDISGMSELRVLDLRDTGINQLPVGLGSADGPLRLEVLKLGDNRIWVAPSLRGMTALRELDLGNTGIDRLPEGITSEIPKTNLDISNNDIASIPEHIEIRKGFELRFNPITDPSTLRRLIFARRQTGTDIWLGTGDADLTVNLWLRNVPQDQIPDKLTLWDSVFPVSEGPLAPNKMKIRELSRTPEFQVERQILQRRVWAYLERFAEADQDERVQLTQILRNEPSPGQMLDKLEEELRKYDAGRQNQPPHHLPKRPRLD</sequence>
<dbReference type="SMART" id="SM00369">
    <property type="entry name" value="LRR_TYP"/>
    <property type="match status" value="5"/>
</dbReference>
<dbReference type="EC" id="2.3.2.27" evidence="2"/>
<feature type="region of interest" description="Disordered" evidence="7">
    <location>
        <begin position="664"/>
        <end position="701"/>
    </location>
</feature>
<dbReference type="InterPro" id="IPR029487">
    <property type="entry name" value="NEL_dom"/>
</dbReference>
<organism evidence="9 10">
    <name type="scientific">Pseudomonas silesiensis</name>
    <dbReference type="NCBI Taxonomy" id="1853130"/>
    <lineage>
        <taxon>Bacteria</taxon>
        <taxon>Pseudomonadati</taxon>
        <taxon>Pseudomonadota</taxon>
        <taxon>Gammaproteobacteria</taxon>
        <taxon>Pseudomonadales</taxon>
        <taxon>Pseudomonadaceae</taxon>
        <taxon>Pseudomonas</taxon>
    </lineage>
</organism>
<dbReference type="PANTHER" id="PTHR48051:SF1">
    <property type="entry name" value="RAS SUPPRESSOR PROTEIN 1"/>
    <property type="match status" value="1"/>
</dbReference>
<dbReference type="SUPFAM" id="SSF52058">
    <property type="entry name" value="L domain-like"/>
    <property type="match status" value="1"/>
</dbReference>
<keyword evidence="3" id="KW-0433">Leucine-rich repeat</keyword>